<evidence type="ECO:0000256" key="4">
    <source>
        <dbReference type="ARBA" id="ARBA00007450"/>
    </source>
</evidence>
<dbReference type="GO" id="GO:0051301">
    <property type="term" value="P:cell division"/>
    <property type="evidence" value="ECO:0007669"/>
    <property type="project" value="UniProtKB-KW"/>
</dbReference>
<dbReference type="InterPro" id="IPR037679">
    <property type="entry name" value="Apc5"/>
</dbReference>
<dbReference type="Pfam" id="PF21371">
    <property type="entry name" value="Apc5_N"/>
    <property type="match status" value="1"/>
</dbReference>
<dbReference type="GO" id="GO:0005819">
    <property type="term" value="C:spindle"/>
    <property type="evidence" value="ECO:0007669"/>
    <property type="project" value="UniProtKB-SubCell"/>
</dbReference>
<evidence type="ECO:0000256" key="10">
    <source>
        <dbReference type="ARBA" id="ARBA00022776"/>
    </source>
</evidence>
<evidence type="ECO:0000256" key="6">
    <source>
        <dbReference type="ARBA" id="ARBA00022490"/>
    </source>
</evidence>
<keyword evidence="14" id="KW-0539">Nucleus</keyword>
<keyword evidence="19" id="KW-1185">Reference proteome</keyword>
<name>A0ABD2W3Q8_9HYME</name>
<comment type="pathway">
    <text evidence="3">Protein modification; protein ubiquitination.</text>
</comment>
<comment type="subcellular location">
    <subcellularLocation>
        <location evidence="2">Cytoplasm</location>
        <location evidence="2">Cytoskeleton</location>
        <location evidence="2">Spindle</location>
    </subcellularLocation>
    <subcellularLocation>
        <location evidence="1">Nucleus</location>
    </subcellularLocation>
</comment>
<feature type="domain" description="Anaphase-promoting complex subunit 5 N-terminal" evidence="17">
    <location>
        <begin position="21"/>
        <end position="158"/>
    </location>
</feature>
<reference evidence="18 19" key="1">
    <citation type="journal article" date="2024" name="bioRxiv">
        <title>A reference genome for Trichogramma kaykai: A tiny desert-dwelling parasitoid wasp with competing sex-ratio distorters.</title>
        <authorList>
            <person name="Culotta J."/>
            <person name="Lindsey A.R."/>
        </authorList>
    </citation>
    <scope>NUCLEOTIDE SEQUENCE [LARGE SCALE GENOMIC DNA]</scope>
    <source>
        <strain evidence="18 19">KSX58</strain>
    </source>
</reference>
<keyword evidence="10" id="KW-0498">Mitosis</keyword>
<keyword evidence="12" id="KW-0802">TPR repeat</keyword>
<dbReference type="CDD" id="cd16270">
    <property type="entry name" value="Apc5_N"/>
    <property type="match status" value="1"/>
</dbReference>
<dbReference type="InterPro" id="IPR048968">
    <property type="entry name" value="Apc5_N"/>
</dbReference>
<evidence type="ECO:0000256" key="2">
    <source>
        <dbReference type="ARBA" id="ARBA00004186"/>
    </source>
</evidence>
<dbReference type="InterPro" id="IPR026000">
    <property type="entry name" value="Apc5_dom"/>
</dbReference>
<dbReference type="EMBL" id="JBJJXI010000139">
    <property type="protein sequence ID" value="KAL3387195.1"/>
    <property type="molecule type" value="Genomic_DNA"/>
</dbReference>
<evidence type="ECO:0000256" key="5">
    <source>
        <dbReference type="ARBA" id="ARBA00016066"/>
    </source>
</evidence>
<keyword evidence="8" id="KW-0132">Cell division</keyword>
<dbReference type="Pfam" id="PF12862">
    <property type="entry name" value="ANAPC5"/>
    <property type="match status" value="1"/>
</dbReference>
<evidence type="ECO:0000259" key="16">
    <source>
        <dbReference type="Pfam" id="PF12862"/>
    </source>
</evidence>
<keyword evidence="6" id="KW-0963">Cytoplasm</keyword>
<dbReference type="Proteomes" id="UP001627154">
    <property type="component" value="Unassembled WGS sequence"/>
</dbReference>
<dbReference type="GO" id="GO:0005634">
    <property type="term" value="C:nucleus"/>
    <property type="evidence" value="ECO:0007669"/>
    <property type="project" value="UniProtKB-SubCell"/>
</dbReference>
<evidence type="ECO:0000313" key="19">
    <source>
        <dbReference type="Proteomes" id="UP001627154"/>
    </source>
</evidence>
<evidence type="ECO:0000256" key="11">
    <source>
        <dbReference type="ARBA" id="ARBA00022786"/>
    </source>
</evidence>
<keyword evidence="15" id="KW-0131">Cell cycle</keyword>
<evidence type="ECO:0000256" key="7">
    <source>
        <dbReference type="ARBA" id="ARBA00022553"/>
    </source>
</evidence>
<comment type="caution">
    <text evidence="18">The sequence shown here is derived from an EMBL/GenBank/DDBJ whole genome shotgun (WGS) entry which is preliminary data.</text>
</comment>
<sequence>MNKEFANIDGSAKKTQKESLTPYKVAVLMFIKLYCNETNKTVIERRDFCVASLKLIQSPDLNKKSLFKIIDSSDFILQRLSHQLSIDLEFICTEGVKELLDLFDSLGVLMKSITEDSEKLNKHSVLGLYVRRAIMLFEKLNFYKIVSLFEDLQAYVDENSDYTISMDRSEKDQTLFNNDNEWGGRQAELLVAQQAHALLTDEHKALPPAELQSLVKDLLSSSPYYAEAHYLSYLNCLRVNEYCGALESLYHCFDRLTPVDNRPVSEDKLRTFRYAALNLAALHAQFGYKELARLALKETIMLAQEAGDNICLQLAHSWVYYLMDKNKSSLIARSMAKANSLGMAHTSSLALIAAAHDLAMEGQEPVNVFEALMRSDHLNYEHSMVDLMSMIYAEKTALWAYYGKTEMSSICAQLLLLFNSGEKKQLMFNGPSTCQAVVTIANILHEMGEYALANVVLGHAKERFPNKPSNRIWSLSEQLHEFDKLIRNEKWSAAEEIAMQISSLDETESKFRLAEVYFARHSFSEALRIAYELEAMEDTIALHKIRAKLLINQIKCGSVAAGNPQSATNCILLLNNALDIAKKNHLSYYEALVNMHIVNVQLLLQMPFQALKNVKDSLIKVLAHGGLYDQARAHITYAKCLIANATRQKDEDEKDMLHDAIKYLLKAKKLLQKLDANNKLKITLYLLSVCYHEVNMTEERNNCAFQFKVLDQQFPTEKIHAFLF</sequence>
<organism evidence="18 19">
    <name type="scientific">Trichogramma kaykai</name>
    <dbReference type="NCBI Taxonomy" id="54128"/>
    <lineage>
        <taxon>Eukaryota</taxon>
        <taxon>Metazoa</taxon>
        <taxon>Ecdysozoa</taxon>
        <taxon>Arthropoda</taxon>
        <taxon>Hexapoda</taxon>
        <taxon>Insecta</taxon>
        <taxon>Pterygota</taxon>
        <taxon>Neoptera</taxon>
        <taxon>Endopterygota</taxon>
        <taxon>Hymenoptera</taxon>
        <taxon>Apocrita</taxon>
        <taxon>Proctotrupomorpha</taxon>
        <taxon>Chalcidoidea</taxon>
        <taxon>Trichogrammatidae</taxon>
        <taxon>Trichogramma</taxon>
    </lineage>
</organism>
<evidence type="ECO:0000256" key="9">
    <source>
        <dbReference type="ARBA" id="ARBA00022737"/>
    </source>
</evidence>
<keyword evidence="13" id="KW-0206">Cytoskeleton</keyword>
<dbReference type="AlphaFoldDB" id="A0ABD2W3Q8"/>
<keyword evidence="11" id="KW-0833">Ubl conjugation pathway</keyword>
<evidence type="ECO:0000313" key="18">
    <source>
        <dbReference type="EMBL" id="KAL3387195.1"/>
    </source>
</evidence>
<evidence type="ECO:0000256" key="15">
    <source>
        <dbReference type="ARBA" id="ARBA00023306"/>
    </source>
</evidence>
<comment type="similarity">
    <text evidence="4">Belongs to the APC5 family.</text>
</comment>
<evidence type="ECO:0000256" key="13">
    <source>
        <dbReference type="ARBA" id="ARBA00023212"/>
    </source>
</evidence>
<evidence type="ECO:0000256" key="1">
    <source>
        <dbReference type="ARBA" id="ARBA00004123"/>
    </source>
</evidence>
<evidence type="ECO:0000256" key="8">
    <source>
        <dbReference type="ARBA" id="ARBA00022618"/>
    </source>
</evidence>
<feature type="domain" description="Anaphase-promoting complex subunit 5" evidence="16">
    <location>
        <begin position="229"/>
        <end position="325"/>
    </location>
</feature>
<evidence type="ECO:0000256" key="12">
    <source>
        <dbReference type="ARBA" id="ARBA00022803"/>
    </source>
</evidence>
<keyword evidence="7" id="KW-0597">Phosphoprotein</keyword>
<accession>A0ABD2W3Q8</accession>
<dbReference type="PANTHER" id="PTHR12830">
    <property type="entry name" value="ANAPHASE-PROMOTING COMPLEX SUBUNIT 5"/>
    <property type="match status" value="1"/>
</dbReference>
<evidence type="ECO:0000256" key="3">
    <source>
        <dbReference type="ARBA" id="ARBA00004906"/>
    </source>
</evidence>
<proteinExistence type="inferred from homology"/>
<gene>
    <name evidence="18" type="ORF">TKK_017505</name>
</gene>
<protein>
    <recommendedName>
        <fullName evidence="5">Anaphase-promoting complex subunit 5</fullName>
    </recommendedName>
</protein>
<keyword evidence="9" id="KW-0677">Repeat</keyword>
<dbReference type="PANTHER" id="PTHR12830:SF9">
    <property type="entry name" value="ANAPHASE-PROMOTING COMPLEX SUBUNIT 5"/>
    <property type="match status" value="1"/>
</dbReference>
<evidence type="ECO:0000256" key="14">
    <source>
        <dbReference type="ARBA" id="ARBA00023242"/>
    </source>
</evidence>
<evidence type="ECO:0000259" key="17">
    <source>
        <dbReference type="Pfam" id="PF21371"/>
    </source>
</evidence>